<dbReference type="Pfam" id="PF02518">
    <property type="entry name" value="HATPase_c"/>
    <property type="match status" value="1"/>
</dbReference>
<sequence length="990" mass="112734">MCIPPVCAQRNFYFEPVKAPGLLTPITRAVVTDSSGYVYVGTNDGLYRFNGYQFVKYPVTGPDSLSCPIHNIRSLHFDGKSIWIGGVEGLAKLHIATGKFKYFKPDAKEVQAGIRPVVQRIKQIDKKLFLGTYRSISILDLASEQITKVPFSDNIKSTYTYGICGDKNGKIWVGTAQDGWLIYNTDGGSLSPVKEYFKDYIPFPQPNIISAIAADEETIWVGTKSGLFAINTSTGIWKELYLYNDEGKRVTPEVRKIIKDENKNFHIATMGEGLFYYESQKERFINYKYISQWNNSLPDNNINDITEGANGVFWVASEDGGLSKLNTWFNRYEYTVIPSLSAEKTIVTVTDVEVKGIDTWLATSEGLLKYTADKKFVQYNPEKQGYPSKYLQYLEPLTNEYFAFLAYDDGVCVFNTRTLKFEHLQPPGKNIGGKDLVFDWLSYVDKSGNFYMSTAKGEFFRCNYIAKTIDTLFTSEKIKLDYPVVIPEPDNNNNLWIIASSQLYHYNVFDKKLRHIYQDKKGNDLPPVTFQEDVIAIEKSVIYMASDEGFFIYNLIQNELKHFTEKDGLPQNNCFSLFTNNNNQHFIVGPQSIVQYNEKSNSFTTYPIPELQSISGTQYFDSEGNFYTGMENAFIKINKNAFATYNAKPQLSIVQIQSGQHTINPTNINAQQPLSIKYDEFPLIISYELIDYLSPENNKVRYRLAGWDKDWIIDDQKNFKALYSHLEPGTYTFIIEGTNGFNNNAAMLSIPITVIPPFWQTWWFITFIIIVFISGIYAFYKYRLSQLLKLQEVRNKIASDLHDDVGSTLSSIRMYSSIVNNQVKESHPQSAELLNKISSNSKEMIENMSDIVWMIKPGNDDFKSIENRMLNFANELCTPAGIAFNFNIDASTDALKISMEQRRDIYLIFKESVNNAVKYAHCHSISASITQKNKLLQINISDDGEGFDAWHIKNGNGLDNMRKRAEAHNGSFNIVSATGEGTEIVITFPL</sequence>
<keyword evidence="9" id="KW-0812">Transmembrane</keyword>
<protein>
    <recommendedName>
        <fullName evidence="2">histidine kinase</fullName>
        <ecNumber evidence="2">2.7.13.3</ecNumber>
    </recommendedName>
</protein>
<dbReference type="Proteomes" id="UP000598971">
    <property type="component" value="Unassembled WGS sequence"/>
</dbReference>
<dbReference type="Gene3D" id="1.20.5.1930">
    <property type="match status" value="1"/>
</dbReference>
<dbReference type="Pfam" id="PF07495">
    <property type="entry name" value="Y_Y_Y"/>
    <property type="match status" value="1"/>
</dbReference>
<dbReference type="SUPFAM" id="SSF55874">
    <property type="entry name" value="ATPase domain of HSP90 chaperone/DNA topoisomerase II/histidine kinase"/>
    <property type="match status" value="1"/>
</dbReference>
<reference evidence="11" key="1">
    <citation type="submission" date="2019-10" db="EMBL/GenBank/DDBJ databases">
        <title>Draft genome sequence of Panacibacter sp. KCS-6.</title>
        <authorList>
            <person name="Yim K.J."/>
        </authorList>
    </citation>
    <scope>NUCLEOTIDE SEQUENCE</scope>
    <source>
        <strain evidence="11">KCS-6</strain>
    </source>
</reference>
<feature type="domain" description="Histidine kinase" evidence="10">
    <location>
        <begin position="800"/>
        <end position="990"/>
    </location>
</feature>
<dbReference type="InterPro" id="IPR003594">
    <property type="entry name" value="HATPase_dom"/>
</dbReference>
<keyword evidence="7" id="KW-0067">ATP-binding</keyword>
<evidence type="ECO:0000313" key="11">
    <source>
        <dbReference type="EMBL" id="NNV55391.1"/>
    </source>
</evidence>
<keyword evidence="8" id="KW-0902">Two-component regulatory system</keyword>
<comment type="catalytic activity">
    <reaction evidence="1">
        <text>ATP + protein L-histidine = ADP + protein N-phospho-L-histidine.</text>
        <dbReference type="EC" id="2.7.13.3"/>
    </reaction>
</comment>
<dbReference type="GO" id="GO:0005524">
    <property type="term" value="F:ATP binding"/>
    <property type="evidence" value="ECO:0007669"/>
    <property type="project" value="UniProtKB-KW"/>
</dbReference>
<dbReference type="InterPro" id="IPR050482">
    <property type="entry name" value="Sensor_HK_TwoCompSys"/>
</dbReference>
<dbReference type="PANTHER" id="PTHR24421">
    <property type="entry name" value="NITRATE/NITRITE SENSOR PROTEIN NARX-RELATED"/>
    <property type="match status" value="1"/>
</dbReference>
<dbReference type="RefSeq" id="WP_171607322.1">
    <property type="nucleotide sequence ID" value="NZ_WHPF01000005.1"/>
</dbReference>
<evidence type="ECO:0000256" key="4">
    <source>
        <dbReference type="ARBA" id="ARBA00022679"/>
    </source>
</evidence>
<dbReference type="InterPro" id="IPR011712">
    <property type="entry name" value="Sig_transdc_His_kin_sub3_dim/P"/>
</dbReference>
<dbReference type="InterPro" id="IPR011123">
    <property type="entry name" value="Y_Y_Y"/>
</dbReference>
<dbReference type="Gene3D" id="2.60.40.10">
    <property type="entry name" value="Immunoglobulins"/>
    <property type="match status" value="1"/>
</dbReference>
<accession>A0A8J8FC89</accession>
<dbReference type="InterPro" id="IPR005467">
    <property type="entry name" value="His_kinase_dom"/>
</dbReference>
<dbReference type="AlphaFoldDB" id="A0A8J8FC89"/>
<evidence type="ECO:0000313" key="12">
    <source>
        <dbReference type="Proteomes" id="UP000598971"/>
    </source>
</evidence>
<evidence type="ECO:0000256" key="7">
    <source>
        <dbReference type="ARBA" id="ARBA00022840"/>
    </source>
</evidence>
<dbReference type="Pfam" id="PF07730">
    <property type="entry name" value="HisKA_3"/>
    <property type="match status" value="1"/>
</dbReference>
<keyword evidence="12" id="KW-1185">Reference proteome</keyword>
<dbReference type="InterPro" id="IPR036890">
    <property type="entry name" value="HATPase_C_sf"/>
</dbReference>
<dbReference type="InterPro" id="IPR015943">
    <property type="entry name" value="WD40/YVTN_repeat-like_dom_sf"/>
</dbReference>
<evidence type="ECO:0000256" key="5">
    <source>
        <dbReference type="ARBA" id="ARBA00022741"/>
    </source>
</evidence>
<evidence type="ECO:0000256" key="3">
    <source>
        <dbReference type="ARBA" id="ARBA00022553"/>
    </source>
</evidence>
<dbReference type="InterPro" id="IPR011110">
    <property type="entry name" value="Reg_prop"/>
</dbReference>
<evidence type="ECO:0000256" key="2">
    <source>
        <dbReference type="ARBA" id="ARBA00012438"/>
    </source>
</evidence>
<dbReference type="Gene3D" id="2.130.10.10">
    <property type="entry name" value="YVTN repeat-like/Quinoprotein amine dehydrogenase"/>
    <property type="match status" value="2"/>
</dbReference>
<dbReference type="PROSITE" id="PS50109">
    <property type="entry name" value="HIS_KIN"/>
    <property type="match status" value="1"/>
</dbReference>
<dbReference type="InterPro" id="IPR013783">
    <property type="entry name" value="Ig-like_fold"/>
</dbReference>
<feature type="transmembrane region" description="Helical" evidence="9">
    <location>
        <begin position="761"/>
        <end position="780"/>
    </location>
</feature>
<comment type="caution">
    <text evidence="11">The sequence shown here is derived from an EMBL/GenBank/DDBJ whole genome shotgun (WGS) entry which is preliminary data.</text>
</comment>
<keyword evidence="9" id="KW-1133">Transmembrane helix</keyword>
<dbReference type="GO" id="GO:0016020">
    <property type="term" value="C:membrane"/>
    <property type="evidence" value="ECO:0007669"/>
    <property type="project" value="InterPro"/>
</dbReference>
<keyword evidence="3" id="KW-0597">Phosphoprotein</keyword>
<proteinExistence type="predicted"/>
<dbReference type="EC" id="2.7.13.3" evidence="2"/>
<evidence type="ECO:0000259" key="10">
    <source>
        <dbReference type="PROSITE" id="PS50109"/>
    </source>
</evidence>
<dbReference type="GO" id="GO:0000155">
    <property type="term" value="F:phosphorelay sensor kinase activity"/>
    <property type="evidence" value="ECO:0007669"/>
    <property type="project" value="InterPro"/>
</dbReference>
<keyword evidence="4" id="KW-0808">Transferase</keyword>
<dbReference type="CDD" id="cd16917">
    <property type="entry name" value="HATPase_UhpB-NarQ-NarX-like"/>
    <property type="match status" value="1"/>
</dbReference>
<dbReference type="PANTHER" id="PTHR24421:SF10">
    <property type="entry name" value="NITRATE_NITRITE SENSOR PROTEIN NARQ"/>
    <property type="match status" value="1"/>
</dbReference>
<evidence type="ECO:0000256" key="1">
    <source>
        <dbReference type="ARBA" id="ARBA00000085"/>
    </source>
</evidence>
<dbReference type="EMBL" id="WHPF01000005">
    <property type="protein sequence ID" value="NNV55391.1"/>
    <property type="molecule type" value="Genomic_DNA"/>
</dbReference>
<dbReference type="SMART" id="SM00387">
    <property type="entry name" value="HATPase_c"/>
    <property type="match status" value="1"/>
</dbReference>
<organism evidence="11 12">
    <name type="scientific">Limnovirga soli</name>
    <dbReference type="NCBI Taxonomy" id="2656915"/>
    <lineage>
        <taxon>Bacteria</taxon>
        <taxon>Pseudomonadati</taxon>
        <taxon>Bacteroidota</taxon>
        <taxon>Chitinophagia</taxon>
        <taxon>Chitinophagales</taxon>
        <taxon>Chitinophagaceae</taxon>
        <taxon>Limnovirga</taxon>
    </lineage>
</organism>
<keyword evidence="9" id="KW-0472">Membrane</keyword>
<gene>
    <name evidence="11" type="ORF">GD597_07975</name>
</gene>
<evidence type="ECO:0000256" key="8">
    <source>
        <dbReference type="ARBA" id="ARBA00023012"/>
    </source>
</evidence>
<evidence type="ECO:0000256" key="6">
    <source>
        <dbReference type="ARBA" id="ARBA00022777"/>
    </source>
</evidence>
<dbReference type="GO" id="GO:0046983">
    <property type="term" value="F:protein dimerization activity"/>
    <property type="evidence" value="ECO:0007669"/>
    <property type="project" value="InterPro"/>
</dbReference>
<keyword evidence="5" id="KW-0547">Nucleotide-binding</keyword>
<dbReference type="Gene3D" id="3.30.565.10">
    <property type="entry name" value="Histidine kinase-like ATPase, C-terminal domain"/>
    <property type="match status" value="1"/>
</dbReference>
<evidence type="ECO:0000256" key="9">
    <source>
        <dbReference type="SAM" id="Phobius"/>
    </source>
</evidence>
<dbReference type="InterPro" id="IPR011047">
    <property type="entry name" value="Quinoprotein_ADH-like_sf"/>
</dbReference>
<name>A0A8J8FC89_9BACT</name>
<dbReference type="Pfam" id="PF07494">
    <property type="entry name" value="Reg_prop"/>
    <property type="match status" value="2"/>
</dbReference>
<keyword evidence="6" id="KW-0418">Kinase</keyword>
<dbReference type="SUPFAM" id="SSF50998">
    <property type="entry name" value="Quinoprotein alcohol dehydrogenase-like"/>
    <property type="match status" value="1"/>
</dbReference>